<dbReference type="NCBIfam" id="TIGR00251">
    <property type="entry name" value="DUF167 family protein"/>
    <property type="match status" value="1"/>
</dbReference>
<organism evidence="2 3">
    <name type="scientific">Blepharisma stoltei</name>
    <dbReference type="NCBI Taxonomy" id="1481888"/>
    <lineage>
        <taxon>Eukaryota</taxon>
        <taxon>Sar</taxon>
        <taxon>Alveolata</taxon>
        <taxon>Ciliophora</taxon>
        <taxon>Postciliodesmatophora</taxon>
        <taxon>Heterotrichea</taxon>
        <taxon>Heterotrichida</taxon>
        <taxon>Blepharismidae</taxon>
        <taxon>Blepharisma</taxon>
    </lineage>
</organism>
<dbReference type="Pfam" id="PF02594">
    <property type="entry name" value="DUF167"/>
    <property type="match status" value="1"/>
</dbReference>
<accession>A0AAU9JWA3</accession>
<dbReference type="InterPro" id="IPR003746">
    <property type="entry name" value="DUF167"/>
</dbReference>
<dbReference type="Proteomes" id="UP001162131">
    <property type="component" value="Unassembled WGS sequence"/>
</dbReference>
<dbReference type="EMBL" id="CAJZBQ010000053">
    <property type="protein sequence ID" value="CAG9331549.1"/>
    <property type="molecule type" value="Genomic_DNA"/>
</dbReference>
<dbReference type="AlphaFoldDB" id="A0AAU9JWA3"/>
<protein>
    <submittedName>
        <fullName evidence="2">Uncharacterized protein</fullName>
    </submittedName>
</protein>
<dbReference type="SMART" id="SM01152">
    <property type="entry name" value="DUF167"/>
    <property type="match status" value="1"/>
</dbReference>
<dbReference type="InterPro" id="IPR036591">
    <property type="entry name" value="YggU-like_sf"/>
</dbReference>
<keyword evidence="3" id="KW-1185">Reference proteome</keyword>
<reference evidence="2" key="1">
    <citation type="submission" date="2021-09" db="EMBL/GenBank/DDBJ databases">
        <authorList>
            <consortium name="AG Swart"/>
            <person name="Singh M."/>
            <person name="Singh A."/>
            <person name="Seah K."/>
            <person name="Emmerich C."/>
        </authorList>
    </citation>
    <scope>NUCLEOTIDE SEQUENCE</scope>
    <source>
        <strain evidence="2">ATCC30299</strain>
    </source>
</reference>
<dbReference type="SUPFAM" id="SSF69786">
    <property type="entry name" value="YggU-like"/>
    <property type="match status" value="1"/>
</dbReference>
<evidence type="ECO:0000313" key="2">
    <source>
        <dbReference type="EMBL" id="CAG9331549.1"/>
    </source>
</evidence>
<comment type="caution">
    <text evidence="2">The sequence shown here is derived from an EMBL/GenBank/DDBJ whole genome shotgun (WGS) entry which is preliminary data.</text>
</comment>
<dbReference type="Gene3D" id="3.30.1200.10">
    <property type="entry name" value="YggU-like"/>
    <property type="match status" value="1"/>
</dbReference>
<dbReference type="HAMAP" id="MF_00634">
    <property type="entry name" value="UPF0235"/>
    <property type="match status" value="1"/>
</dbReference>
<comment type="similarity">
    <text evidence="1">Belongs to the UPF0235 family.</text>
</comment>
<sequence>MFTLVKNHIFRSSIYVFQTLRMESNVPGSITRRGNSIFLSVQAKPNARQSTITDINDQYIGVCVAAPPREGEANTELCEYLSQVIGVKKRQVSVKPGTQKSRSKIVEVETQLSPDQIYAVLRSASN</sequence>
<name>A0AAU9JWA3_9CILI</name>
<dbReference type="GO" id="GO:0005737">
    <property type="term" value="C:cytoplasm"/>
    <property type="evidence" value="ECO:0007669"/>
    <property type="project" value="TreeGrafter"/>
</dbReference>
<evidence type="ECO:0000256" key="1">
    <source>
        <dbReference type="ARBA" id="ARBA00010364"/>
    </source>
</evidence>
<evidence type="ECO:0000313" key="3">
    <source>
        <dbReference type="Proteomes" id="UP001162131"/>
    </source>
</evidence>
<dbReference type="PANTHER" id="PTHR13420">
    <property type="entry name" value="UPF0235 PROTEIN C15ORF40"/>
    <property type="match status" value="1"/>
</dbReference>
<dbReference type="PANTHER" id="PTHR13420:SF7">
    <property type="entry name" value="UPF0235 PROTEIN C15ORF40"/>
    <property type="match status" value="1"/>
</dbReference>
<gene>
    <name evidence="2" type="ORF">BSTOLATCC_MIC53616</name>
</gene>
<proteinExistence type="inferred from homology"/>